<dbReference type="EMBL" id="SNYC01000005">
    <property type="protein sequence ID" value="TDQ08799.1"/>
    <property type="molecule type" value="Genomic_DNA"/>
</dbReference>
<dbReference type="RefSeq" id="WP_133577143.1">
    <property type="nucleotide sequence ID" value="NZ_SNYC01000005.1"/>
</dbReference>
<evidence type="ECO:0000313" key="1">
    <source>
        <dbReference type="EMBL" id="TDQ08799.1"/>
    </source>
</evidence>
<accession>A0A4R6SWP2</accession>
<dbReference type="OrthoDB" id="7061923at2"/>
<dbReference type="Proteomes" id="UP000295620">
    <property type="component" value="Unassembled WGS sequence"/>
</dbReference>
<proteinExistence type="predicted"/>
<sequence length="138" mass="16184">MTTVKISDDQSHWMGMDDYEIILTESGHAIELKYLGEPPHGDSYHSLNVDGLQLEGFFWGCNFIFPDQQKYMVCSWMEKLYERKTIVVNLSAKSTYLMSDYWYDYKVNGDVLIFENNNFGTTTRLEIKNIQNLPFNIK</sequence>
<organism evidence="1 2">
    <name type="scientific">Pedobacter metabolipauper</name>
    <dbReference type="NCBI Taxonomy" id="425513"/>
    <lineage>
        <taxon>Bacteria</taxon>
        <taxon>Pseudomonadati</taxon>
        <taxon>Bacteroidota</taxon>
        <taxon>Sphingobacteriia</taxon>
        <taxon>Sphingobacteriales</taxon>
        <taxon>Sphingobacteriaceae</taxon>
        <taxon>Pedobacter</taxon>
    </lineage>
</organism>
<evidence type="ECO:0000313" key="2">
    <source>
        <dbReference type="Proteomes" id="UP000295620"/>
    </source>
</evidence>
<reference evidence="1 2" key="1">
    <citation type="submission" date="2019-03" db="EMBL/GenBank/DDBJ databases">
        <title>Genomic Encyclopedia of Archaeal and Bacterial Type Strains, Phase II (KMG-II): from individual species to whole genera.</title>
        <authorList>
            <person name="Goeker M."/>
        </authorList>
    </citation>
    <scope>NUCLEOTIDE SEQUENCE [LARGE SCALE GENOMIC DNA]</scope>
    <source>
        <strain evidence="1 2">DSM 19035</strain>
    </source>
</reference>
<protein>
    <submittedName>
        <fullName evidence="1">Uncharacterized protein</fullName>
    </submittedName>
</protein>
<keyword evidence="2" id="KW-1185">Reference proteome</keyword>
<gene>
    <name evidence="1" type="ORF">ATK78_3317</name>
</gene>
<name>A0A4R6SWP2_9SPHI</name>
<comment type="caution">
    <text evidence="1">The sequence shown here is derived from an EMBL/GenBank/DDBJ whole genome shotgun (WGS) entry which is preliminary data.</text>
</comment>
<dbReference type="AlphaFoldDB" id="A0A4R6SWP2"/>